<evidence type="ECO:0000313" key="5">
    <source>
        <dbReference type="Proteomes" id="UP001230986"/>
    </source>
</evidence>
<comment type="subcellular location">
    <subcellularLocation>
        <location evidence="1">Membrane</location>
        <topology evidence="1">Single-pass membrane protein</topology>
    </subcellularLocation>
</comment>
<dbReference type="SMART" id="SM00065">
    <property type="entry name" value="GAF"/>
    <property type="match status" value="1"/>
</dbReference>
<dbReference type="InterPro" id="IPR011009">
    <property type="entry name" value="Kinase-like_dom_sf"/>
</dbReference>
<keyword evidence="4" id="KW-0548">Nucleotidyltransferase</keyword>
<gene>
    <name evidence="4" type="ORF">QQ055_02000</name>
</gene>
<dbReference type="Pfam" id="PF00990">
    <property type="entry name" value="GGDEF"/>
    <property type="match status" value="1"/>
</dbReference>
<dbReference type="SUPFAM" id="SSF55073">
    <property type="entry name" value="Nucleotide cyclase"/>
    <property type="match status" value="1"/>
</dbReference>
<feature type="domain" description="Protein kinase" evidence="2">
    <location>
        <begin position="21"/>
        <end position="284"/>
    </location>
</feature>
<dbReference type="Proteomes" id="UP001230986">
    <property type="component" value="Unassembled WGS sequence"/>
</dbReference>
<dbReference type="Gene3D" id="3.30.70.270">
    <property type="match status" value="1"/>
</dbReference>
<dbReference type="SUPFAM" id="SSF52540">
    <property type="entry name" value="P-loop containing nucleoside triphosphate hydrolases"/>
    <property type="match status" value="1"/>
</dbReference>
<dbReference type="EC" id="2.7.7.65" evidence="4"/>
<dbReference type="NCBIfam" id="TIGR00254">
    <property type="entry name" value="GGDEF"/>
    <property type="match status" value="1"/>
</dbReference>
<dbReference type="SUPFAM" id="SSF55781">
    <property type="entry name" value="GAF domain-like"/>
    <property type="match status" value="1"/>
</dbReference>
<sequence>MDASTGSTNALENLCDRIPGYRLREQLHSTSKTCVYRALREADGCQVIIKLLKWECSTFSDLLQFRNQFAIAKALDHPGILQVYRLEPYRKGYVLSMEDFGGISLQQYRQANSISVAAGLEIAIQLAEILNALYRYRVIHKNIQPSNILIHPETHHIKLTDFAIASQLPKEIQEIQNPNIWGETLAYLSPEQTGRMNRGVDYRTDLYSLGVTLYELLTDRLPFQSQDPMELVHAHLAQQPPAPHLANSQIPPIVSEIVLKLMAKNAEDRYQSALGLKQDLEQCLEQLRTTGTLEPFELGKQDRCDRFLIPEKLYGREVEVQALMTAFDLVSIGSTQMILVVGYSGIGKTAVISEIHKPIVRQHGYFIQGKFDQFHRNIPFSGFVQAFRDLIGQLLGENDTQLNQWKNKLLAALGEHAQVMVEIIPELEQIIGVQPPAPELSGSALQNRFNRLFQKFIQVFATSEHPLTVFVDDLQWADAASLQLMQILLGGGETRYLFLMGAYRDNEVFPAHPLMRSLSGLQSAGVNFNTLILSDLGATHLNQLIADTLSCSLETALPLTQLVYQKTHGNPFFSIQFLKVLHREGFITFDRDRGSWQCNVTQIKAKVLTDNIVEFLGWRLQKLSAATQEVLKIAACVGNQFDLETLTGIAQHSPPAISAALREALQEELILPLDEVYQFDARRDASPEALDSSELAQPALSSHYRFLHDRVQQAVYALIPEGERQENHLKISQLLLDKLAEGERDEKIFDIVTRLNYGVELLTQPEQREQLMQLNLMAGRKAKATTAYAAALEYFRVGMSLLGDRAWQTHYRLTLAFYEEAIEAAYLCGNFQQMDAWRETLLSQSVDILDRVKTYEVQIMACVAQNQLQDAIAIALSVLHQLGIDFPESPTPADWESAIAEVTQNLGETRVASAIDLPLMQDPHSQAALRILLSIDAPTYLCFPELLPLTICKEVNLSLVYGNLPGSAKAYANYGLILCSGLGDLNTGYEFGQLALSVLERLSAQELYARTSFLVNFMIRHWQEPLRHTLKSLQEAYGIGLETGDLLHGALAAEKYCYHAYYAGEGLVQLAEEMEFYAEQMRHLNQDVALCTHQIHWQGVLNLLGETQNPCELTGRACNEQQMLPLFLEKNARTALYYLYFNKLLLAYLFGDSSQALRYAQLTEPCLDGSNGQYIGALFYFYDSLVQLAVDANGDRQASILEKVAANQTKLHHWAHHAPMNFQHKYDLVAAERHRVLGEVTAAIEAYDRAIQNAIANGYIQEAALANELAAQFYLQWHKPRIAQNYLLDAYYTYARWGAKAKTDCLERQYPQYLLPILQHRQLNAGAANFLAKPICPLHPTTQPLASPGLPALAALDCGAIFKTLQTLSSEIHLNQLLTNLLNIAIATAGATKCVLLLHWEDSLRVEAVTQLGQEPKILQAIPVDESTEVPISLIYKVKRNLKTFVVDRVAQEATLLADAYIGRQQPKSLLCTPILNQGKLIGILYLENHRMAAAFTTDRIEILNFLCCQAAISLENARLYEQLRNYSYQLEMKVAERTNELEAVNRELYRMVTLDGLTLVSNRRHFDTYLKEQWQRLLLAQLPLGLLLCDIDYFKGYNDYYGHQAGDECLKQVAQLLSQAIQRLDDLLARYGGEEFAIILPNTDVRGAVQVAKRVGNLTQDRQLPYERSRLVPYITLSIGISSLIPRSDTSWEMLITQADRALYQAKSLGRNRYCIYEPSTS</sequence>
<evidence type="ECO:0000256" key="1">
    <source>
        <dbReference type="ARBA" id="ARBA00004167"/>
    </source>
</evidence>
<dbReference type="CDD" id="cd14014">
    <property type="entry name" value="STKc_PknB_like"/>
    <property type="match status" value="1"/>
</dbReference>
<protein>
    <submittedName>
        <fullName evidence="4">Diguanylate cyclase</fullName>
        <ecNumber evidence="4">2.7.7.65</ecNumber>
    </submittedName>
</protein>
<dbReference type="InterPro" id="IPR000160">
    <property type="entry name" value="GGDEF_dom"/>
</dbReference>
<dbReference type="InterPro" id="IPR041664">
    <property type="entry name" value="AAA_16"/>
</dbReference>
<dbReference type="InterPro" id="IPR003018">
    <property type="entry name" value="GAF"/>
</dbReference>
<dbReference type="InterPro" id="IPR027417">
    <property type="entry name" value="P-loop_NTPase"/>
</dbReference>
<dbReference type="InterPro" id="IPR043128">
    <property type="entry name" value="Rev_trsase/Diguanyl_cyclase"/>
</dbReference>
<dbReference type="InterPro" id="IPR029787">
    <property type="entry name" value="Nucleotide_cyclase"/>
</dbReference>
<dbReference type="EMBL" id="JASVEJ010000007">
    <property type="protein sequence ID" value="MDL5056247.1"/>
    <property type="molecule type" value="Genomic_DNA"/>
</dbReference>
<keyword evidence="5" id="KW-1185">Reference proteome</keyword>
<dbReference type="RefSeq" id="WP_286004144.1">
    <property type="nucleotide sequence ID" value="NZ_JASVEJ010000007.1"/>
</dbReference>
<reference evidence="4 5" key="1">
    <citation type="submission" date="2023-06" db="EMBL/GenBank/DDBJ databases">
        <title>Whole genome sequence of Oscillatoria calcuttensis NRMC-F 0142.</title>
        <authorList>
            <person name="Shakena Fathima T."/>
            <person name="Muralitharan G."/>
            <person name="Thajuddin N."/>
        </authorList>
    </citation>
    <scope>NUCLEOTIDE SEQUENCE [LARGE SCALE GENOMIC DNA]</scope>
    <source>
        <strain evidence="4 5">NRMC-F 0142</strain>
    </source>
</reference>
<dbReference type="PROSITE" id="PS50011">
    <property type="entry name" value="PROTEIN_KINASE_DOM"/>
    <property type="match status" value="1"/>
</dbReference>
<comment type="caution">
    <text evidence="4">The sequence shown here is derived from an EMBL/GenBank/DDBJ whole genome shotgun (WGS) entry which is preliminary data.</text>
</comment>
<dbReference type="Pfam" id="PF13191">
    <property type="entry name" value="AAA_16"/>
    <property type="match status" value="1"/>
</dbReference>
<feature type="domain" description="GGDEF" evidence="3">
    <location>
        <begin position="1583"/>
        <end position="1720"/>
    </location>
</feature>
<evidence type="ECO:0000259" key="3">
    <source>
        <dbReference type="PROSITE" id="PS50887"/>
    </source>
</evidence>
<dbReference type="InterPro" id="IPR000719">
    <property type="entry name" value="Prot_kinase_dom"/>
</dbReference>
<dbReference type="InterPro" id="IPR029016">
    <property type="entry name" value="GAF-like_dom_sf"/>
</dbReference>
<dbReference type="PANTHER" id="PTHR43642">
    <property type="entry name" value="HYBRID SIGNAL TRANSDUCTION HISTIDINE KINASE G"/>
    <property type="match status" value="1"/>
</dbReference>
<dbReference type="Gene3D" id="1.10.510.10">
    <property type="entry name" value="Transferase(Phosphotransferase) domain 1"/>
    <property type="match status" value="1"/>
</dbReference>
<dbReference type="SUPFAM" id="SSF56112">
    <property type="entry name" value="Protein kinase-like (PK-like)"/>
    <property type="match status" value="1"/>
</dbReference>
<dbReference type="Pfam" id="PF00069">
    <property type="entry name" value="Pkinase"/>
    <property type="match status" value="1"/>
</dbReference>
<proteinExistence type="predicted"/>
<accession>A0ABT7LW42</accession>
<organism evidence="4 5">
    <name type="scientific">Geitlerinema calcuttense NRMC-F 0142</name>
    <dbReference type="NCBI Taxonomy" id="2922238"/>
    <lineage>
        <taxon>Bacteria</taxon>
        <taxon>Bacillati</taxon>
        <taxon>Cyanobacteriota</taxon>
        <taxon>Cyanophyceae</taxon>
        <taxon>Geitlerinematales</taxon>
        <taxon>Geitlerinemataceae</taxon>
        <taxon>Geitlerinema</taxon>
    </lineage>
</organism>
<keyword evidence="4" id="KW-0808">Transferase</keyword>
<dbReference type="Gene3D" id="3.30.450.40">
    <property type="match status" value="1"/>
</dbReference>
<dbReference type="CDD" id="cd01949">
    <property type="entry name" value="GGDEF"/>
    <property type="match status" value="1"/>
</dbReference>
<name>A0ABT7LW42_9CYAN</name>
<dbReference type="PANTHER" id="PTHR43642:SF1">
    <property type="entry name" value="HYBRID SIGNAL TRANSDUCTION HISTIDINE KINASE G"/>
    <property type="match status" value="1"/>
</dbReference>
<dbReference type="Pfam" id="PF01590">
    <property type="entry name" value="GAF"/>
    <property type="match status" value="1"/>
</dbReference>
<dbReference type="SMART" id="SM00267">
    <property type="entry name" value="GGDEF"/>
    <property type="match status" value="1"/>
</dbReference>
<evidence type="ECO:0000259" key="2">
    <source>
        <dbReference type="PROSITE" id="PS50011"/>
    </source>
</evidence>
<dbReference type="Gene3D" id="3.40.50.300">
    <property type="entry name" value="P-loop containing nucleotide triphosphate hydrolases"/>
    <property type="match status" value="1"/>
</dbReference>
<dbReference type="Gene3D" id="3.30.200.20">
    <property type="entry name" value="Phosphorylase Kinase, domain 1"/>
    <property type="match status" value="1"/>
</dbReference>
<dbReference type="PROSITE" id="PS50887">
    <property type="entry name" value="GGDEF"/>
    <property type="match status" value="1"/>
</dbReference>
<dbReference type="InterPro" id="IPR053159">
    <property type="entry name" value="Hybrid_Histidine_Kinase"/>
</dbReference>
<evidence type="ECO:0000313" key="4">
    <source>
        <dbReference type="EMBL" id="MDL5056247.1"/>
    </source>
</evidence>
<dbReference type="GO" id="GO:0052621">
    <property type="term" value="F:diguanylate cyclase activity"/>
    <property type="evidence" value="ECO:0007669"/>
    <property type="project" value="UniProtKB-EC"/>
</dbReference>